<dbReference type="EMBL" id="FODH01000005">
    <property type="protein sequence ID" value="SEO17189.1"/>
    <property type="molecule type" value="Genomic_DNA"/>
</dbReference>
<reference evidence="1 2" key="1">
    <citation type="submission" date="2016-10" db="EMBL/GenBank/DDBJ databases">
        <authorList>
            <person name="de Groot N.N."/>
        </authorList>
    </citation>
    <scope>NUCLEOTIDE SEQUENCE [LARGE SCALE GENOMIC DNA]</scope>
    <source>
        <strain evidence="1 2">CGMCC 1.10238</strain>
    </source>
</reference>
<organism evidence="1 2">
    <name type="scientific">Paenibacillus sophorae</name>
    <dbReference type="NCBI Taxonomy" id="1333845"/>
    <lineage>
        <taxon>Bacteria</taxon>
        <taxon>Bacillati</taxon>
        <taxon>Bacillota</taxon>
        <taxon>Bacilli</taxon>
        <taxon>Bacillales</taxon>
        <taxon>Paenibacillaceae</taxon>
        <taxon>Paenibacillus</taxon>
    </lineage>
</organism>
<accession>A0A1H8MIP8</accession>
<name>A0A1H8MIP8_9BACL</name>
<evidence type="ECO:0000313" key="1">
    <source>
        <dbReference type="EMBL" id="SEO17189.1"/>
    </source>
</evidence>
<sequence length="391" mass="42318">MPVSELGCLGLLNGGGGKDSPVAEPVFCSLLCRAAPKYGLRVIIFTPEGVSEDGRTVSGFIRTGEEWRAVTSAAPDIVYNRMFCRSPEERRRTSRALNALASSLAWSRGLPDKWKVHEILQQNRRASVLLPETKRYDGSRGLELMLAEREDGVFLKPRAGTHGRRTLHAAAWEAAPGGLLARGRDGQNREIIRGFEDRGRGLEWIDRFIGGQGFIMQPFLQLSGSGGQPFDVRVLMQKNGGGRWTLAGMAVRLGPRGSLTSNLHGGGTAVHPSSFLRKQYGGAAADILRELTLTAAFLPPLLEAGCGRLGELGLDFGIDTGGRIWLLEANSKPGRSAFMLTGDQDAARRSAENPLSYARYLLLTRRRSPCTAAGGYGLSGKLISMVPKEDS</sequence>
<dbReference type="Pfam" id="PF14398">
    <property type="entry name" value="ATPgrasp_YheCD"/>
    <property type="match status" value="1"/>
</dbReference>
<dbReference type="InterPro" id="IPR026838">
    <property type="entry name" value="YheC/D"/>
</dbReference>
<evidence type="ECO:0000313" key="2">
    <source>
        <dbReference type="Proteomes" id="UP000198809"/>
    </source>
</evidence>
<proteinExistence type="predicted"/>
<dbReference type="SUPFAM" id="SSF56059">
    <property type="entry name" value="Glutathione synthetase ATP-binding domain-like"/>
    <property type="match status" value="1"/>
</dbReference>
<dbReference type="AlphaFoldDB" id="A0A1H8MIP8"/>
<dbReference type="OrthoDB" id="7869153at2"/>
<dbReference type="STRING" id="1333845.SAMN04487895_105252"/>
<gene>
    <name evidence="1" type="ORF">SAMN04487895_105252</name>
</gene>
<dbReference type="Proteomes" id="UP000198809">
    <property type="component" value="Unassembled WGS sequence"/>
</dbReference>
<protein>
    <submittedName>
        <fullName evidence="1">YheC/D like ATP-grasp</fullName>
    </submittedName>
</protein>